<feature type="transmembrane region" description="Helical" evidence="1">
    <location>
        <begin position="61"/>
        <end position="82"/>
    </location>
</feature>
<feature type="transmembrane region" description="Helical" evidence="1">
    <location>
        <begin position="20"/>
        <end position="40"/>
    </location>
</feature>
<dbReference type="Pfam" id="PF13231">
    <property type="entry name" value="PMT_2"/>
    <property type="match status" value="1"/>
</dbReference>
<name>A0ABD4TPS3_9EURY</name>
<accession>A0ABD4TPS3</accession>
<feature type="transmembrane region" description="Helical" evidence="1">
    <location>
        <begin position="214"/>
        <end position="232"/>
    </location>
</feature>
<reference evidence="3 4" key="1">
    <citation type="submission" date="2019-08" db="EMBL/GenBank/DDBJ databases">
        <authorList>
            <person name="Chen S.-C."/>
            <person name="Lai M.-C."/>
            <person name="You Y.-T."/>
        </authorList>
    </citation>
    <scope>NUCLEOTIDE SEQUENCE [LARGE SCALE GENOMIC DNA]</scope>
    <source>
        <strain evidence="3 4">P2F9704a</strain>
    </source>
</reference>
<feature type="transmembrane region" description="Helical" evidence="1">
    <location>
        <begin position="341"/>
        <end position="359"/>
    </location>
</feature>
<evidence type="ECO:0000313" key="3">
    <source>
        <dbReference type="EMBL" id="MCQ1539285.1"/>
    </source>
</evidence>
<comment type="caution">
    <text evidence="3">The sequence shown here is derived from an EMBL/GenBank/DDBJ whole genome shotgun (WGS) entry which is preliminary data.</text>
</comment>
<dbReference type="PANTHER" id="PTHR41710:SF2">
    <property type="entry name" value="GLYCOSYL TRANSFERASE FAMILY 39_83 DOMAIN-CONTAINING PROTEIN"/>
    <property type="match status" value="1"/>
</dbReference>
<dbReference type="AlphaFoldDB" id="A0ABD4TPS3"/>
<dbReference type="InterPro" id="IPR019962">
    <property type="entry name" value="CHP03663"/>
</dbReference>
<keyword evidence="4" id="KW-1185">Reference proteome</keyword>
<dbReference type="RefSeq" id="WP_255333249.1">
    <property type="nucleotide sequence ID" value="NZ_VOTZ01000023.1"/>
</dbReference>
<evidence type="ECO:0000259" key="2">
    <source>
        <dbReference type="Pfam" id="PF13231"/>
    </source>
</evidence>
<dbReference type="InterPro" id="IPR038731">
    <property type="entry name" value="RgtA/B/C-like"/>
</dbReference>
<dbReference type="Proteomes" id="UP001524383">
    <property type="component" value="Unassembled WGS sequence"/>
</dbReference>
<protein>
    <submittedName>
        <fullName evidence="3">TIGR03663 family protein</fullName>
    </submittedName>
</protein>
<feature type="transmembrane region" description="Helical" evidence="1">
    <location>
        <begin position="263"/>
        <end position="291"/>
    </location>
</feature>
<gene>
    <name evidence="3" type="ORF">FTO68_09865</name>
</gene>
<organism evidence="3 4">
    <name type="scientific">Methanocalculus taiwanensis</name>
    <dbReference type="NCBI Taxonomy" id="106207"/>
    <lineage>
        <taxon>Archaea</taxon>
        <taxon>Methanobacteriati</taxon>
        <taxon>Methanobacteriota</taxon>
        <taxon>Stenosarchaea group</taxon>
        <taxon>Methanomicrobia</taxon>
        <taxon>Methanomicrobiales</taxon>
        <taxon>Methanocalculaceae</taxon>
        <taxon>Methanocalculus</taxon>
    </lineage>
</organism>
<feature type="domain" description="Glycosyltransferase RgtA/B/C/D-like" evidence="2">
    <location>
        <begin position="67"/>
        <end position="205"/>
    </location>
</feature>
<keyword evidence="1" id="KW-0472">Membrane</keyword>
<proteinExistence type="predicted"/>
<feature type="transmembrane region" description="Helical" evidence="1">
    <location>
        <begin position="387"/>
        <end position="406"/>
    </location>
</feature>
<feature type="transmembrane region" description="Helical" evidence="1">
    <location>
        <begin position="186"/>
        <end position="202"/>
    </location>
</feature>
<evidence type="ECO:0000313" key="4">
    <source>
        <dbReference type="Proteomes" id="UP001524383"/>
    </source>
</evidence>
<dbReference type="PANTHER" id="PTHR41710">
    <property type="entry name" value="GLYCOSYL TRANSFERASE, FAMILY 39"/>
    <property type="match status" value="1"/>
</dbReference>
<keyword evidence="1" id="KW-0812">Transmembrane</keyword>
<feature type="transmembrane region" description="Helical" evidence="1">
    <location>
        <begin position="142"/>
        <end position="159"/>
    </location>
</feature>
<evidence type="ECO:0000256" key="1">
    <source>
        <dbReference type="SAM" id="Phobius"/>
    </source>
</evidence>
<dbReference type="EMBL" id="VOTZ01000023">
    <property type="protein sequence ID" value="MCQ1539285.1"/>
    <property type="molecule type" value="Genomic_DNA"/>
</dbReference>
<keyword evidence="1" id="KW-1133">Transmembrane helix</keyword>
<sequence length="541" mass="61975">MKAASDTLFYKWLLKPESLFIYILLATVVLRFAFLDLKLFHHDEAVHAWFAYQLLTKGTYIYNPVFHGPFLFYATAGLFSIFGDSDLVGRLLPAFLGTLLVALVYPLYRMGYLDKNQMLVAALFLALSPSMVYFSRFLRNDIFIVFFSLLLLVAALAYFNSGRLRFALLAGLAAALGMSAKENMPIVLVIFGTYLIYCLWTRRLSLPPTWKRDILLASVLAGGVIALFYSSFGVHPEIVLKAGQMAISHWTEMHGIQRLGGPWFFYLILFVLYEVPIILLAGMGLCGFIAANTSSLKQRLNNVEIQDDIPVSSSPSSMRDWLFSRYRRPEPGIVYDPKTEFIRFSIWWMFASLTIYAYIGEKVPWLILHQLLPMIFVATFRLDRLKMVIVVVGTLILLGMTMHVAFTPADIAEPIVQVQNSEDLRLVMKWIDASDRIGIATDTIWPLNWYYRGDDRWSKITYYGGKSNEGALLAGNFDLIITHDMDSYEELRGFNKTTLKHSYWVTYYEVQGKILWYYVTRQTEVGSKKYDVFRSNTPVIN</sequence>
<feature type="transmembrane region" description="Helical" evidence="1">
    <location>
        <begin position="119"/>
        <end position="136"/>
    </location>
</feature>
<feature type="transmembrane region" description="Helical" evidence="1">
    <location>
        <begin position="88"/>
        <end position="107"/>
    </location>
</feature>
<dbReference type="NCBIfam" id="TIGR03663">
    <property type="entry name" value="flippase activity-associated protein Agl23"/>
    <property type="match status" value="1"/>
</dbReference>